<protein>
    <submittedName>
        <fullName evidence="1">Uncharacterized protein</fullName>
    </submittedName>
</protein>
<proteinExistence type="predicted"/>
<dbReference type="KEGG" id="vg:24608014"/>
<organism evidence="1 2">
    <name type="scientific">Bacillus phage Moonbeam</name>
    <dbReference type="NCBI Taxonomy" id="1540091"/>
    <lineage>
        <taxon>Viruses</taxon>
        <taxon>Duplodnaviria</taxon>
        <taxon>Heunggongvirae</taxon>
        <taxon>Uroviricota</taxon>
        <taxon>Caudoviricetes</taxon>
        <taxon>Herelleviridae</taxon>
        <taxon>Bastillevirinae</taxon>
        <taxon>Moonbeamvirus</taxon>
        <taxon>Moonbeamvirus moonbeam</taxon>
    </lineage>
</organism>
<accession>A0A0A0RV14</accession>
<evidence type="ECO:0000313" key="1">
    <source>
        <dbReference type="EMBL" id="AIW03438.1"/>
    </source>
</evidence>
<dbReference type="EMBL" id="KM236246">
    <property type="protein sequence ID" value="AIW03438.1"/>
    <property type="molecule type" value="Genomic_DNA"/>
</dbReference>
<gene>
    <name evidence="1" type="ORF">CPT_Moonbeam40</name>
</gene>
<dbReference type="Proteomes" id="UP000030207">
    <property type="component" value="Segment"/>
</dbReference>
<keyword evidence="2" id="KW-1185">Reference proteome</keyword>
<sequence>MTSKEEVVAKRKNLYETATRYHEFMKGDKRVNTPRLCVICSRPLSALVMNDSRYVTLVSHVHFHINGMFTVDICKDVMSCYRILKKKGEL</sequence>
<evidence type="ECO:0000313" key="2">
    <source>
        <dbReference type="Proteomes" id="UP000030207"/>
    </source>
</evidence>
<dbReference type="RefSeq" id="YP_009151603.1">
    <property type="nucleotide sequence ID" value="NC_027374.1"/>
</dbReference>
<name>A0A0A0RV14_9CAUD</name>
<dbReference type="GeneID" id="24608014"/>
<dbReference type="OrthoDB" id="17175at10239"/>
<reference evidence="1 2" key="1">
    <citation type="submission" date="2014-07" db="EMBL/GenBank/DDBJ databases">
        <title>Complete Genome of Bacillus megaterium Myophage Moonbeam.</title>
        <authorList>
            <person name="Cadungog J.N."/>
            <person name="Khatemi B.E."/>
            <person name="Hernandez A.C."/>
            <person name="Everett G.F.K."/>
        </authorList>
    </citation>
    <scope>NUCLEOTIDE SEQUENCE [LARGE SCALE GENOMIC DNA]</scope>
</reference>